<dbReference type="AlphaFoldDB" id="A0A4D8Q6P5"/>
<organism evidence="1 2">
    <name type="scientific">Azospirillum brasilense</name>
    <dbReference type="NCBI Taxonomy" id="192"/>
    <lineage>
        <taxon>Bacteria</taxon>
        <taxon>Pseudomonadati</taxon>
        <taxon>Pseudomonadota</taxon>
        <taxon>Alphaproteobacteria</taxon>
        <taxon>Rhodospirillales</taxon>
        <taxon>Azospirillaceae</taxon>
        <taxon>Azospirillum</taxon>
    </lineage>
</organism>
<geneLocation type="plasmid" evidence="1">
    <name>p1</name>
</geneLocation>
<dbReference type="EMBL" id="CP032331">
    <property type="protein sequence ID" value="QCO03420.1"/>
    <property type="molecule type" value="Genomic_DNA"/>
</dbReference>
<proteinExistence type="predicted"/>
<keyword evidence="1" id="KW-0614">Plasmid</keyword>
<dbReference type="Proteomes" id="UP000298596">
    <property type="component" value="Plasmid p1"/>
</dbReference>
<reference evidence="1 2" key="1">
    <citation type="submission" date="2018-09" db="EMBL/GenBank/DDBJ databases">
        <title>Whole genome based analysis of evolution and adaptive divergence in Indian and Brazilian strains of Azospirillum brasilense.</title>
        <authorList>
            <person name="Singh C."/>
            <person name="Tripathi A.K."/>
        </authorList>
    </citation>
    <scope>NUCLEOTIDE SEQUENCE [LARGE SCALE GENOMIC DNA]</scope>
    <source>
        <strain evidence="1 2">MTCC4036</strain>
        <plasmid evidence="1 2">p1</plasmid>
    </source>
</reference>
<evidence type="ECO:0000313" key="1">
    <source>
        <dbReference type="EMBL" id="QCO03420.1"/>
    </source>
</evidence>
<name>A0A4D8Q6P5_AZOBR</name>
<evidence type="ECO:0000313" key="2">
    <source>
        <dbReference type="Proteomes" id="UP000298596"/>
    </source>
</evidence>
<sequence>MSRPSLPITEAEARRPDPAVEAAALALIKTMAEAGLAGEFLDITAVLTPREGGVCRRVRADISVVIGDLEEFEDA</sequence>
<accession>A0A4D8Q6P5</accession>
<protein>
    <submittedName>
        <fullName evidence="1">Uncharacterized protein</fullName>
    </submittedName>
</protein>
<gene>
    <name evidence="1" type="ORF">D3867_15205</name>
</gene>